<evidence type="ECO:0000259" key="3">
    <source>
        <dbReference type="PROSITE" id="PS50110"/>
    </source>
</evidence>
<comment type="caution">
    <text evidence="4">The sequence shown here is derived from an EMBL/GenBank/DDBJ whole genome shotgun (WGS) entry which is preliminary data.</text>
</comment>
<evidence type="ECO:0000256" key="1">
    <source>
        <dbReference type="ARBA" id="ARBA00022553"/>
    </source>
</evidence>
<feature type="modified residue" description="4-aspartylphosphate" evidence="2">
    <location>
        <position position="58"/>
    </location>
</feature>
<dbReference type="Proteomes" id="UP001606305">
    <property type="component" value="Unassembled WGS sequence"/>
</dbReference>
<dbReference type="InterPro" id="IPR050595">
    <property type="entry name" value="Bact_response_regulator"/>
</dbReference>
<evidence type="ECO:0000313" key="4">
    <source>
        <dbReference type="EMBL" id="MFG6459290.1"/>
    </source>
</evidence>
<dbReference type="SUPFAM" id="SSF52172">
    <property type="entry name" value="CheY-like"/>
    <property type="match status" value="1"/>
</dbReference>
<dbReference type="EMBL" id="JBIGIA010000020">
    <property type="protein sequence ID" value="MFG6459290.1"/>
    <property type="molecule type" value="Genomic_DNA"/>
</dbReference>
<reference evidence="4 5" key="1">
    <citation type="submission" date="2024-09" db="EMBL/GenBank/DDBJ databases">
        <title>Novel species of the genus Pelomonas and Roseateles isolated from streams.</title>
        <authorList>
            <person name="Lu H."/>
        </authorList>
    </citation>
    <scope>NUCLEOTIDE SEQUENCE [LARGE SCALE GENOMIC DNA]</scope>
    <source>
        <strain evidence="4 5">BYS96W</strain>
    </source>
</reference>
<proteinExistence type="predicted"/>
<dbReference type="PANTHER" id="PTHR44591:SF3">
    <property type="entry name" value="RESPONSE REGULATORY DOMAIN-CONTAINING PROTEIN"/>
    <property type="match status" value="1"/>
</dbReference>
<dbReference type="PANTHER" id="PTHR44591">
    <property type="entry name" value="STRESS RESPONSE REGULATOR PROTEIN 1"/>
    <property type="match status" value="1"/>
</dbReference>
<gene>
    <name evidence="4" type="ORF">ACG00X_20845</name>
</gene>
<dbReference type="Gene3D" id="3.40.50.2300">
    <property type="match status" value="1"/>
</dbReference>
<dbReference type="SMART" id="SM00448">
    <property type="entry name" value="REC"/>
    <property type="match status" value="1"/>
</dbReference>
<dbReference type="RefSeq" id="WP_394491130.1">
    <property type="nucleotide sequence ID" value="NZ_JBIGIA010000020.1"/>
</dbReference>
<dbReference type="Pfam" id="PF00072">
    <property type="entry name" value="Response_reg"/>
    <property type="match status" value="1"/>
</dbReference>
<dbReference type="InterPro" id="IPR001789">
    <property type="entry name" value="Sig_transdc_resp-reg_receiver"/>
</dbReference>
<feature type="domain" description="Response regulatory" evidence="3">
    <location>
        <begin position="8"/>
        <end position="129"/>
    </location>
</feature>
<dbReference type="InterPro" id="IPR011006">
    <property type="entry name" value="CheY-like_superfamily"/>
</dbReference>
<evidence type="ECO:0000256" key="2">
    <source>
        <dbReference type="PROSITE-ProRule" id="PRU00169"/>
    </source>
</evidence>
<keyword evidence="5" id="KW-1185">Reference proteome</keyword>
<name>A0ABW7GBH0_9BURK</name>
<dbReference type="CDD" id="cd17546">
    <property type="entry name" value="REC_hyHK_CKI1_RcsC-like"/>
    <property type="match status" value="1"/>
</dbReference>
<dbReference type="PROSITE" id="PS50110">
    <property type="entry name" value="RESPONSE_REGULATORY"/>
    <property type="match status" value="1"/>
</dbReference>
<sequence length="138" mass="15490">MPDRPAPLVLYVEDDRIHLILMEEVFRLLPGWELRCAETGAEALTLMSGCQPDVLLVDMHLPDMTGLDLRTRVAADETLAARLDHARWVAISADNPGELVRAARAAGFDDYWLKPIELAQMQARLQALLPTRAEEFVQ</sequence>
<protein>
    <submittedName>
        <fullName evidence="4">Response regulator</fullName>
    </submittedName>
</protein>
<accession>A0ABW7GBH0</accession>
<evidence type="ECO:0000313" key="5">
    <source>
        <dbReference type="Proteomes" id="UP001606305"/>
    </source>
</evidence>
<keyword evidence="1 2" id="KW-0597">Phosphoprotein</keyword>
<organism evidence="4 5">
    <name type="scientific">Pelomonas nitida</name>
    <dbReference type="NCBI Taxonomy" id="3299027"/>
    <lineage>
        <taxon>Bacteria</taxon>
        <taxon>Pseudomonadati</taxon>
        <taxon>Pseudomonadota</taxon>
        <taxon>Betaproteobacteria</taxon>
        <taxon>Burkholderiales</taxon>
        <taxon>Sphaerotilaceae</taxon>
        <taxon>Roseateles</taxon>
    </lineage>
</organism>